<feature type="domain" description="2Fe-2S ferredoxin-type" evidence="6">
    <location>
        <begin position="5"/>
        <end position="81"/>
    </location>
</feature>
<name>A0ABU8BI18_9BRAD</name>
<dbReference type="InterPro" id="IPR006058">
    <property type="entry name" value="2Fe2S_fd_BS"/>
</dbReference>
<dbReference type="PANTHER" id="PTHR44379:SF5">
    <property type="entry name" value="OXIDOREDUCTASE WITH IRON-SULFUR SUBUNIT"/>
    <property type="match status" value="1"/>
</dbReference>
<evidence type="ECO:0000259" key="6">
    <source>
        <dbReference type="PROSITE" id="PS51085"/>
    </source>
</evidence>
<sequence>MSELHAIALAVNGRKVDAKVEPRRLLADFLRRDLDLTGTHIGCEHGVCGACTILVDGVPVRSCLMFAVQADGCEVVTIEGLAGEDGRLSPLQQEFREHHALQCGFCTPGVLISLTGLLDASPDPDEATIRDVVSGHICRCTGYQAMIAAARAVGGRVASGRS</sequence>
<dbReference type="InterPro" id="IPR051452">
    <property type="entry name" value="Diverse_Oxidoreductases"/>
</dbReference>
<organism evidence="7 8">
    <name type="scientific">Bradyrhizobium algeriense</name>
    <dbReference type="NCBI Taxonomy" id="634784"/>
    <lineage>
        <taxon>Bacteria</taxon>
        <taxon>Pseudomonadati</taxon>
        <taxon>Pseudomonadota</taxon>
        <taxon>Alphaproteobacteria</taxon>
        <taxon>Hyphomicrobiales</taxon>
        <taxon>Nitrobacteraceae</taxon>
        <taxon>Bradyrhizobium</taxon>
    </lineage>
</organism>
<evidence type="ECO:0000313" key="7">
    <source>
        <dbReference type="EMBL" id="MEH2557618.1"/>
    </source>
</evidence>
<dbReference type="SUPFAM" id="SSF47741">
    <property type="entry name" value="CO dehydrogenase ISP C-domain like"/>
    <property type="match status" value="1"/>
</dbReference>
<evidence type="ECO:0000313" key="8">
    <source>
        <dbReference type="Proteomes" id="UP001364224"/>
    </source>
</evidence>
<dbReference type="SUPFAM" id="SSF54292">
    <property type="entry name" value="2Fe-2S ferredoxin-like"/>
    <property type="match status" value="1"/>
</dbReference>
<dbReference type="Gene3D" id="1.10.150.120">
    <property type="entry name" value="[2Fe-2S]-binding domain"/>
    <property type="match status" value="1"/>
</dbReference>
<dbReference type="InterPro" id="IPR012675">
    <property type="entry name" value="Beta-grasp_dom_sf"/>
</dbReference>
<keyword evidence="3" id="KW-0560">Oxidoreductase</keyword>
<gene>
    <name evidence="7" type="ORF">V1286_005147</name>
</gene>
<keyword evidence="1" id="KW-0001">2Fe-2S</keyword>
<protein>
    <submittedName>
        <fullName evidence="7">Aerobic-type carbon monoxide dehydrogenase small subunit (CoxS/CutS family)</fullName>
    </submittedName>
</protein>
<evidence type="ECO:0000256" key="2">
    <source>
        <dbReference type="ARBA" id="ARBA00022723"/>
    </source>
</evidence>
<reference evidence="7 8" key="1">
    <citation type="submission" date="2024-02" db="EMBL/GenBank/DDBJ databases">
        <title>Adaptive strategies in a cosmopolitan and abundant soil bacterium.</title>
        <authorList>
            <person name="Carini P."/>
        </authorList>
    </citation>
    <scope>NUCLEOTIDE SEQUENCE [LARGE SCALE GENOMIC DNA]</scope>
    <source>
        <strain evidence="7 8">AZCC 1608</strain>
    </source>
</reference>
<evidence type="ECO:0000256" key="5">
    <source>
        <dbReference type="ARBA" id="ARBA00023014"/>
    </source>
</evidence>
<dbReference type="Pfam" id="PF00111">
    <property type="entry name" value="Fer2"/>
    <property type="match status" value="1"/>
</dbReference>
<dbReference type="Pfam" id="PF01799">
    <property type="entry name" value="Fer2_2"/>
    <property type="match status" value="1"/>
</dbReference>
<dbReference type="EMBL" id="JAZHRV010000001">
    <property type="protein sequence ID" value="MEH2557618.1"/>
    <property type="molecule type" value="Genomic_DNA"/>
</dbReference>
<evidence type="ECO:0000256" key="1">
    <source>
        <dbReference type="ARBA" id="ARBA00022714"/>
    </source>
</evidence>
<dbReference type="InterPro" id="IPR002888">
    <property type="entry name" value="2Fe-2S-bd"/>
</dbReference>
<dbReference type="InterPro" id="IPR036884">
    <property type="entry name" value="2Fe-2S-bd_dom_sf"/>
</dbReference>
<keyword evidence="2" id="KW-0479">Metal-binding</keyword>
<dbReference type="PANTHER" id="PTHR44379">
    <property type="entry name" value="OXIDOREDUCTASE WITH IRON-SULFUR SUBUNIT"/>
    <property type="match status" value="1"/>
</dbReference>
<accession>A0ABU8BI18</accession>
<dbReference type="InterPro" id="IPR001041">
    <property type="entry name" value="2Fe-2S_ferredoxin-type"/>
</dbReference>
<proteinExistence type="predicted"/>
<dbReference type="PROSITE" id="PS00197">
    <property type="entry name" value="2FE2S_FER_1"/>
    <property type="match status" value="1"/>
</dbReference>
<evidence type="ECO:0000256" key="4">
    <source>
        <dbReference type="ARBA" id="ARBA00023004"/>
    </source>
</evidence>
<comment type="caution">
    <text evidence="7">The sequence shown here is derived from an EMBL/GenBank/DDBJ whole genome shotgun (WGS) entry which is preliminary data.</text>
</comment>
<keyword evidence="8" id="KW-1185">Reference proteome</keyword>
<dbReference type="PROSITE" id="PS51085">
    <property type="entry name" value="2FE2S_FER_2"/>
    <property type="match status" value="1"/>
</dbReference>
<dbReference type="Proteomes" id="UP001364224">
    <property type="component" value="Unassembled WGS sequence"/>
</dbReference>
<dbReference type="InterPro" id="IPR036010">
    <property type="entry name" value="2Fe-2S_ferredoxin-like_sf"/>
</dbReference>
<dbReference type="Gene3D" id="3.10.20.30">
    <property type="match status" value="1"/>
</dbReference>
<keyword evidence="5" id="KW-0411">Iron-sulfur</keyword>
<keyword evidence="4" id="KW-0408">Iron</keyword>
<evidence type="ECO:0000256" key="3">
    <source>
        <dbReference type="ARBA" id="ARBA00023002"/>
    </source>
</evidence>
<dbReference type="RefSeq" id="WP_334484004.1">
    <property type="nucleotide sequence ID" value="NZ_JAZHRV010000001.1"/>
</dbReference>